<dbReference type="AlphaFoldDB" id="A0A0A9HNI7"/>
<keyword evidence="1" id="KW-1133">Transmembrane helix</keyword>
<reference evidence="2" key="1">
    <citation type="submission" date="2014-09" db="EMBL/GenBank/DDBJ databases">
        <authorList>
            <person name="Magalhaes I.L.F."/>
            <person name="Oliveira U."/>
            <person name="Santos F.R."/>
            <person name="Vidigal T.H.D.A."/>
            <person name="Brescovit A.D."/>
            <person name="Santos A.J."/>
        </authorList>
    </citation>
    <scope>NUCLEOTIDE SEQUENCE</scope>
    <source>
        <tissue evidence="2">Shoot tissue taken approximately 20 cm above the soil surface</tissue>
    </source>
</reference>
<reference evidence="2" key="2">
    <citation type="journal article" date="2015" name="Data Brief">
        <title>Shoot transcriptome of the giant reed, Arundo donax.</title>
        <authorList>
            <person name="Barrero R.A."/>
            <person name="Guerrero F.D."/>
            <person name="Moolhuijzen P."/>
            <person name="Goolsby J.A."/>
            <person name="Tidwell J."/>
            <person name="Bellgard S.E."/>
            <person name="Bellgard M.I."/>
        </authorList>
    </citation>
    <scope>NUCLEOTIDE SEQUENCE</scope>
    <source>
        <tissue evidence="2">Shoot tissue taken approximately 20 cm above the soil surface</tissue>
    </source>
</reference>
<name>A0A0A9HNI7_ARUDO</name>
<keyword evidence="1" id="KW-0812">Transmembrane</keyword>
<protein>
    <submittedName>
        <fullName evidence="2">Uncharacterized protein</fullName>
    </submittedName>
</protein>
<evidence type="ECO:0000256" key="1">
    <source>
        <dbReference type="SAM" id="Phobius"/>
    </source>
</evidence>
<dbReference type="EMBL" id="GBRH01159599">
    <property type="protein sequence ID" value="JAE38297.1"/>
    <property type="molecule type" value="Transcribed_RNA"/>
</dbReference>
<sequence>MLMADGSTMSAMSRPLPSSFSIFILSNITLVAFGSRSSMLARTRPSAASRLALWARDARELRSRPSRCAASARPTP</sequence>
<proteinExistence type="predicted"/>
<keyword evidence="1" id="KW-0472">Membrane</keyword>
<accession>A0A0A9HNI7</accession>
<feature type="transmembrane region" description="Helical" evidence="1">
    <location>
        <begin position="20"/>
        <end position="41"/>
    </location>
</feature>
<organism evidence="2">
    <name type="scientific">Arundo donax</name>
    <name type="common">Giant reed</name>
    <name type="synonym">Donax arundinaceus</name>
    <dbReference type="NCBI Taxonomy" id="35708"/>
    <lineage>
        <taxon>Eukaryota</taxon>
        <taxon>Viridiplantae</taxon>
        <taxon>Streptophyta</taxon>
        <taxon>Embryophyta</taxon>
        <taxon>Tracheophyta</taxon>
        <taxon>Spermatophyta</taxon>
        <taxon>Magnoliopsida</taxon>
        <taxon>Liliopsida</taxon>
        <taxon>Poales</taxon>
        <taxon>Poaceae</taxon>
        <taxon>PACMAD clade</taxon>
        <taxon>Arundinoideae</taxon>
        <taxon>Arundineae</taxon>
        <taxon>Arundo</taxon>
    </lineage>
</organism>
<evidence type="ECO:0000313" key="2">
    <source>
        <dbReference type="EMBL" id="JAE38297.1"/>
    </source>
</evidence>